<protein>
    <submittedName>
        <fullName evidence="1">Uncharacterized protein</fullName>
    </submittedName>
</protein>
<accession>A0A811BMA2</accession>
<evidence type="ECO:0000313" key="2">
    <source>
        <dbReference type="Proteomes" id="UP001253637"/>
    </source>
</evidence>
<organism evidence="1 2">
    <name type="scientific">Pandoravirus japonicus</name>
    <dbReference type="NCBI Taxonomy" id="2823154"/>
    <lineage>
        <taxon>Viruses</taxon>
        <taxon>Pandoravirus</taxon>
    </lineage>
</organism>
<evidence type="ECO:0000313" key="1">
    <source>
        <dbReference type="EMBL" id="BCU02913.1"/>
    </source>
</evidence>
<sequence length="80" mass="8765">MGEIFGKMGEDGTEQAAVAKEGVSRSAGCIILCAVSSRLFVDETRILLFYWLFLVQCTNRVGRAFFPFFYGGDGDDGPTE</sequence>
<proteinExistence type="predicted"/>
<reference evidence="1" key="1">
    <citation type="submission" date="2021-04" db="EMBL/GenBank/DDBJ databases">
        <title>Draft Genome Sequence of Pandoravirus japonicus, Isolated from the Sabaishi River of Niigata, Japan.</title>
        <authorList>
            <person name="Hosokawa N."/>
            <person name="Takahashi H."/>
            <person name="Aoki K."/>
            <person name="Takemura M."/>
        </authorList>
    </citation>
    <scope>NUCLEOTIDE SEQUENCE</scope>
</reference>
<name>A0A811BMA2_9VIRU</name>
<dbReference type="EMBL" id="LC625835">
    <property type="protein sequence ID" value="BCU02913.1"/>
    <property type="molecule type" value="Genomic_DNA"/>
</dbReference>
<dbReference type="Proteomes" id="UP001253637">
    <property type="component" value="Segment"/>
</dbReference>